<dbReference type="Pfam" id="PF00632">
    <property type="entry name" value="HECT"/>
    <property type="match status" value="1"/>
</dbReference>
<organism evidence="9 10">
    <name type="scientific">Plasmodium fragile</name>
    <dbReference type="NCBI Taxonomy" id="5857"/>
    <lineage>
        <taxon>Eukaryota</taxon>
        <taxon>Sar</taxon>
        <taxon>Alveolata</taxon>
        <taxon>Apicomplexa</taxon>
        <taxon>Aconoidasida</taxon>
        <taxon>Haemosporida</taxon>
        <taxon>Plasmodiidae</taxon>
        <taxon>Plasmodium</taxon>
        <taxon>Plasmodium (Plasmodium)</taxon>
    </lineage>
</organism>
<feature type="compositionally biased region" description="Acidic residues" evidence="7">
    <location>
        <begin position="128"/>
        <end position="190"/>
    </location>
</feature>
<feature type="region of interest" description="Disordered" evidence="7">
    <location>
        <begin position="128"/>
        <end position="295"/>
    </location>
</feature>
<dbReference type="OrthoDB" id="409931at2759"/>
<feature type="compositionally biased region" description="Basic and acidic residues" evidence="7">
    <location>
        <begin position="2985"/>
        <end position="3001"/>
    </location>
</feature>
<feature type="region of interest" description="Disordered" evidence="7">
    <location>
        <begin position="772"/>
        <end position="813"/>
    </location>
</feature>
<accession>A0A0D9QTV3</accession>
<feature type="compositionally biased region" description="Basic and acidic residues" evidence="7">
    <location>
        <begin position="3117"/>
        <end position="3136"/>
    </location>
</feature>
<feature type="compositionally biased region" description="Basic and acidic residues" evidence="7">
    <location>
        <begin position="1606"/>
        <end position="1615"/>
    </location>
</feature>
<feature type="compositionally biased region" description="Polar residues" evidence="7">
    <location>
        <begin position="2475"/>
        <end position="2484"/>
    </location>
</feature>
<feature type="region of interest" description="Disordered" evidence="7">
    <location>
        <begin position="2456"/>
        <end position="2490"/>
    </location>
</feature>
<feature type="compositionally biased region" description="Basic residues" evidence="7">
    <location>
        <begin position="237"/>
        <end position="246"/>
    </location>
</feature>
<dbReference type="RefSeq" id="XP_012334033.1">
    <property type="nucleotide sequence ID" value="XM_012478610.1"/>
</dbReference>
<dbReference type="InterPro" id="IPR045322">
    <property type="entry name" value="HECTD1/TRIP12-like"/>
</dbReference>
<evidence type="ECO:0000256" key="6">
    <source>
        <dbReference type="PROSITE-ProRule" id="PRU00104"/>
    </source>
</evidence>
<evidence type="ECO:0000259" key="8">
    <source>
        <dbReference type="PROSITE" id="PS50237"/>
    </source>
</evidence>
<feature type="compositionally biased region" description="Acidic residues" evidence="7">
    <location>
        <begin position="652"/>
        <end position="661"/>
    </location>
</feature>
<feature type="compositionally biased region" description="Basic and acidic residues" evidence="7">
    <location>
        <begin position="788"/>
        <end position="806"/>
    </location>
</feature>
<feature type="region of interest" description="Disordered" evidence="7">
    <location>
        <begin position="2942"/>
        <end position="3078"/>
    </location>
</feature>
<feature type="compositionally biased region" description="Basic and acidic residues" evidence="7">
    <location>
        <begin position="614"/>
        <end position="626"/>
    </location>
</feature>
<feature type="compositionally biased region" description="Basic and acidic residues" evidence="7">
    <location>
        <begin position="3431"/>
        <end position="3450"/>
    </location>
</feature>
<dbReference type="GO" id="GO:0061630">
    <property type="term" value="F:ubiquitin protein ligase activity"/>
    <property type="evidence" value="ECO:0007669"/>
    <property type="project" value="UniProtKB-EC"/>
</dbReference>
<feature type="compositionally biased region" description="Polar residues" evidence="7">
    <location>
        <begin position="247"/>
        <end position="260"/>
    </location>
</feature>
<dbReference type="Proteomes" id="UP000054561">
    <property type="component" value="Unassembled WGS sequence"/>
</dbReference>
<feature type="compositionally biased region" description="Acidic residues" evidence="7">
    <location>
        <begin position="589"/>
        <end position="598"/>
    </location>
</feature>
<dbReference type="EC" id="2.3.2.26" evidence="3"/>
<sequence length="3816" mass="436551">MKKYLVYENMHHSYILNSIKNGEESEKLAALNDLYEQLNLSADGGLSVSQMEEYINVLIHVINKPHMNYNTAYGRNSNSGKSDNKKKAKGTGSAKNIGSDKIKDTVNTGLNSFFKIIQERIGVYASDFDEEEDEEEEVEDDGEEDDEVVDEEDYEDDEDYDEEGDQIDDNGVEEVDEAQEVDEVGDDDGGGSEFAPSDGNTRGKKKKKRKDVTKADKSKGSNKSNSEGTNKRESGHASKRASKRASQRINQRLNQRTNKGANREKAKGAKKALQGAKPKGEETKKKASRGGVKQEIIINSEDESIDFFSYSSNSSDPSSLSSESSITDENEQDFMNDACAIDVKYINIIYTATCCIYAILDIYPQTIRYVINNKDGVNILNRKLNDIEYIDVAEVILNIFEKLVEKDPMLILKKKSIKYMLMHIDFYNVNIQKKIFFCIIQMINNINKHKHITKYITPYCSIFTNFFHFNYIHILNIICTLWRSLLDKMITVRLEEENKLRRKVRRSVTDSIGGTKGGGSSACRKNSKEASYLSKLMEKTDKKKKKKYDKEGSSGAKGKGKLNESTGTPCVKSRRARKQTGDDPREGEVIEISDEEQTSDFHKKRSNDAEDDTNCEHRVGGKSNKEVKKKKESSTNKKSKKKVKNSMKEQVDEGEETDEAGEVPQIVEVGEGTEHEEVEEEGEDKRGKSKGEMEKSSKLKKDENLISCAYDRRGSDPKDSNNKGQDRNRKGAKSEQIKDEDVYILDDQLSDSTNCKNNKSNENVSFLSSFLRDPDSVSRSKGRSSKKPTRETTSHGAEDGGKDSPKLECTFPGKDETKNSTYVYHQNKLLQHMIHLNSNEITHFKLCAEIESIYSINIRNNIIKLLIECQIEDNLYAFMETFYIISILVHYSDKILEDFCNSEFLGKFSEFFQNEKYQSNNFLTLYLLFTLYSFLPMCTYNGLVIYDYDMGTNLSGESFVNRGKPQDKGVEDGKNNVEVDSSDDGFFPPDPQHGGYMPNTFPVSVKKHKLDFYRNHFNHLATLIKVIIPSVYKIHAQTVYFDIKYLCVVITLSVFISMYQISSTLGDSAEFISCLEYMFLYHKETCAFIRKLVLSNLSESSIISGIIMCRIVEHFAARIGTNSVFACLKGENAACVNGNGYALCEGTTHVLPMLSYDHGSHLHVLNNIISKILQKKMDDMYSTGGNNYMCPNQEIYNIMFCYFYELYKGGRSNGFAKGRCEKSNFLFFNREREMKNISLEFEVIFLNYENLKLSKEKNKMENGGEPIRLSHLIVDERTCYNGIVLSYCYLLNLFGHLSSMGEDASIYFYQYNVAKRLYFFLFQKLFYQDGQSKMEKKGNDDVQCKGSSLQCGDINRRNVLNLLKSIDRNVRLYIFLYALLFSNNNKKGEVVQGLFLNSVKTLYGIFYELGANQIIDEIDQVQLDKMKAVVTDIFDSYHYYLIMNNLSFTKCSLLIRLTRECLNVYDNLPIYFFKESRKASTSSRIYGAEKKQDAGIMPLEKPDFCYHRGSSNVDSWTKHYDDFPSLKSDNLSALFSPKYRKNNNDALIKSLKQRRKKGKDEDNVGASSKCDLTEVSDQKKKNADSSHCKEGTVGDAADAAGGMTNEENREVKKENTAQGDQEEVDCDMSSEKMRIIENIQREFQMGEADEANDAQNTDRALRSREANRGNAVIPIIDVLKEISKEVEIISEKKPDETKNQGVGNVNQVGSNAAGEGEEMMDTASPMFSDRANKEKKKKKNKWEGSKKGHNTLFDYFTGSNYRHFDYIPKDSFYENLFYDYNDSTVCDKKKNKSIYNNYNCHFPVHLRRNGLYVDNVSIFSSLNEGLPISLCLEKMNVGSPEMSAESEANESTALNELTSQGKQHLSECRIAKEEVTNSRKDNISVEVIKDEAKQNNAGIGGGSLKLQRSPRGVVPNRNAYTKDIAHRLLFFGRNYQDKPKNLHATFNIFDSLNKMENYIRKNLNRSNKNANAKYYSKEEDLVLLSVNGVDVHNDFCLSEYLTKLNDLYYMNRNSACLNEENIFYNTDNFYVYNDVVELLPIHYGQMKSQIRYLWNGHGDRSSASENYSFGRCLYSGDAYPTHNTNNTHSINFKVIKTRKQNEPSYMNCLVDDFSGQGNIHIVSKKKKSNNSVAELSEETRRKLCERGDDQGDLHSYVDPITFRKIKSSIETPLNCRIVSDKFNFFSISFDLVKNLYNADDVSGGARNAEEPLKKSFFSMLKGDHTDYATRSEQVTHDGKEDDSEAREKLSKDAAAGISAGANSVDLTDGQYYEDEYDVDQMMSYEKHLSEGEDKPSFLIDYLKEHYRKKELNIFLSQRNCVESDSMYLSSFLKTEMRKVTELVFLEDHYINKDVMLSTHLHNIHFLVHQGEDDMKESSASRRENLVDKIHRNRERERSLYVKHRMGRATNEDTIITGDGKESNHQNDIIPNEEDQYLLFNYMPMYSEIMRRDEISSRSTGRGCGSRREDRLARKMSSSSGQTSKGKCRQARHEDKDIFLQNIYNFMFFKFLYLLCRHFNMCDIPTLLTFYMSNKAGGNSMCNVRNFELSGNSMLNEETIKEMNSMLEETFLEKETEGAHTQSEGNVPNEEKNPVVGIKDIKKKCFILNSINNKVMYYLNNPVFLFSEKIPSWVYKIFYLFNFVVDIDIRLLFFEVVYFGNYRGLYNYKQKIKEVVEKFNDKISFGNKSLTEEHLLSVCANYTYNCDKKKLFYFLSDNTTLTLPRTKIKLHRNKMVDSSFRIFNHMHFINSNFITPSYLDIEFFNEEGTGLGPSLEFYNEVIEELKKEKLKLFKLEDTYLFPLSYKIDLNNFDFNLLRKPKSSELMGLNSGSSSASNINGGAHTGGNNYYAYANHLGSINSKGYHLQNANPSHASSSSLNKRINVISDGANGSSYHSVNSLINHFLYSMNSNVFTSEGNSFGKYEDLSEMEFLGNKLKYKKGKKYSEHTKKGGKKNENKKKNNAPTGGDATNVCNTSSTSRRNKKKNEQEKALSEKNKKGDDQLFADSDVTKARSKQKKKYIKSDHDQAEEDDDDYEEDEDVDDALGENNTYGESHRSDKADSSVKKTTPATSSACSYKKNPTFDVRMESIIKLGEEEYINSEKNKKKRIRCYVGSSEKQEEESKKKSMMSERKMVDAKGGSPSVENSECVQMKQAQEDVAEEGAAVVDHVGVEVSHDIEGIAPRVDTPSSTAKKAKDAQRGAPQSEEDKKSESEDETENTRKNNLRKKKTDKRSGSKNQRASKFSEIKDSPIGTAPNKSTNVSDVASSSRNVSNVSVKEEKAERHCCKLLDKGVESKEDGAKKTKLDKANKQEDTKIVKSEDSKKKYVLSQDVQQEEVTDNNEKKETSEMENKNVHVKRYKLFTKDFEQHFMKEDNDMEVRRQQEARRKMNLNDEANLSRSVAQNIISSLISEMENKSSSQGINLKASNEANEKVKGDAAEQKGTNDESSKPISNNVSKKLSENFQKKLQDKSKKKVTNIEQDTLENRLFKYFKLLGQLCAKILTDNRNVNVNLHPLFWYLVMNNSGYVNISKFQHYQAIDRVNMNSINKLLEYRNENKNVEDLMLDFTLLGSDPPVELIPNGANIAVNNENLDLFINKTIEYSLYEGIKFQIWAFRFGFSTIAPLVCTNIFDEEEICEYLFGSNIENDEHWTKLHLSTYIKPDHGYTNDSVTFITLIEILSEFNKEERKLFVKFCTGTSALPNKGFAALKPLMKVVKKEDNNDLPSVMTCTNYLKVPDYKNKEKLRNRLLYAINEEDFFLIVVTYNHKRVPNVMCFTWYSFRKILCFKIVTLNGIYLSLIHDRLFCYPYGKIVSY</sequence>
<dbReference type="EMBL" id="KQ001652">
    <property type="protein sequence ID" value="KJP89306.1"/>
    <property type="molecule type" value="Genomic_DNA"/>
</dbReference>
<feature type="compositionally biased region" description="Basic and acidic residues" evidence="7">
    <location>
        <begin position="3170"/>
        <end position="3179"/>
    </location>
</feature>
<dbReference type="PANTHER" id="PTHR45670">
    <property type="entry name" value="E3 UBIQUITIN-PROTEIN LIGASE TRIP12"/>
    <property type="match status" value="1"/>
</dbReference>
<feature type="region of interest" description="Disordered" evidence="7">
    <location>
        <begin position="72"/>
        <end position="102"/>
    </location>
</feature>
<feature type="region of interest" description="Disordered" evidence="7">
    <location>
        <begin position="3113"/>
        <end position="3352"/>
    </location>
</feature>
<feature type="compositionally biased region" description="Basic residues" evidence="7">
    <location>
        <begin position="627"/>
        <end position="645"/>
    </location>
</feature>
<feature type="compositionally biased region" description="Basic residues" evidence="7">
    <location>
        <begin position="202"/>
        <end position="211"/>
    </location>
</feature>
<dbReference type="InterPro" id="IPR000569">
    <property type="entry name" value="HECT_dom"/>
</dbReference>
<dbReference type="InterPro" id="IPR016024">
    <property type="entry name" value="ARM-type_fold"/>
</dbReference>
<dbReference type="VEuPathDB" id="PlasmoDB:AK88_00968"/>
<feature type="region of interest" description="Disordered" evidence="7">
    <location>
        <begin position="541"/>
        <end position="739"/>
    </location>
</feature>
<feature type="compositionally biased region" description="Polar residues" evidence="7">
    <location>
        <begin position="3065"/>
        <end position="3075"/>
    </location>
</feature>
<feature type="domain" description="HECT" evidence="8">
    <location>
        <begin position="3491"/>
        <end position="3763"/>
    </location>
</feature>
<dbReference type="InterPro" id="IPR035983">
    <property type="entry name" value="Hect_E3_ubiquitin_ligase"/>
</dbReference>
<dbReference type="SMART" id="SM00119">
    <property type="entry name" value="HECTc"/>
    <property type="match status" value="1"/>
</dbReference>
<feature type="region of interest" description="Disordered" evidence="7">
    <location>
        <begin position="3427"/>
        <end position="3459"/>
    </location>
</feature>
<name>A0A0D9QTV3_PLAFR</name>
<evidence type="ECO:0000256" key="7">
    <source>
        <dbReference type="SAM" id="MobiDB-lite"/>
    </source>
</evidence>
<feature type="region of interest" description="Disordered" evidence="7">
    <location>
        <begin position="2228"/>
        <end position="2247"/>
    </location>
</feature>
<proteinExistence type="inferred from homology"/>
<feature type="compositionally biased region" description="Basic and acidic residues" evidence="7">
    <location>
        <begin position="683"/>
        <end position="739"/>
    </location>
</feature>
<dbReference type="Gene3D" id="3.30.2160.10">
    <property type="entry name" value="Hect, E3 ligase catalytic domain"/>
    <property type="match status" value="1"/>
</dbReference>
<feature type="compositionally biased region" description="Basic and acidic residues" evidence="7">
    <location>
        <begin position="2943"/>
        <end position="2959"/>
    </location>
</feature>
<feature type="compositionally biased region" description="Basic and acidic residues" evidence="7">
    <location>
        <begin position="3341"/>
        <end position="3352"/>
    </location>
</feature>
<dbReference type="GO" id="GO:0043161">
    <property type="term" value="P:proteasome-mediated ubiquitin-dependent protein catabolic process"/>
    <property type="evidence" value="ECO:0007669"/>
    <property type="project" value="TreeGrafter"/>
</dbReference>
<evidence type="ECO:0000256" key="4">
    <source>
        <dbReference type="ARBA" id="ARBA00022679"/>
    </source>
</evidence>
<feature type="compositionally biased region" description="Basic and acidic residues" evidence="7">
    <location>
        <begin position="3053"/>
        <end position="3064"/>
    </location>
</feature>
<dbReference type="FunFam" id="3.30.2410.10:FF:000007">
    <property type="entry name" value="Putative E3 ubiquitin-protein ligase HECTD1"/>
    <property type="match status" value="1"/>
</dbReference>
<evidence type="ECO:0000313" key="10">
    <source>
        <dbReference type="Proteomes" id="UP000054561"/>
    </source>
</evidence>
<feature type="active site" description="Glycyl thioester intermediate" evidence="6">
    <location>
        <position position="3731"/>
    </location>
</feature>
<evidence type="ECO:0000256" key="1">
    <source>
        <dbReference type="ARBA" id="ARBA00000885"/>
    </source>
</evidence>
<feature type="compositionally biased region" description="Basic and acidic residues" evidence="7">
    <location>
        <begin position="3277"/>
        <end position="3325"/>
    </location>
</feature>
<feature type="region of interest" description="Disordered" evidence="7">
    <location>
        <begin position="1573"/>
        <end position="1624"/>
    </location>
</feature>
<evidence type="ECO:0000313" key="9">
    <source>
        <dbReference type="EMBL" id="KJP89306.1"/>
    </source>
</evidence>
<comment type="catalytic activity">
    <reaction evidence="1">
        <text>S-ubiquitinyl-[E2 ubiquitin-conjugating enzyme]-L-cysteine + [acceptor protein]-L-lysine = [E2 ubiquitin-conjugating enzyme]-L-cysteine + N(6)-ubiquitinyl-[acceptor protein]-L-lysine.</text>
        <dbReference type="EC" id="2.3.2.26"/>
    </reaction>
</comment>
<keyword evidence="5 6" id="KW-0833">Ubl conjugation pathway</keyword>
<dbReference type="SUPFAM" id="SSF56204">
    <property type="entry name" value="Hect, E3 ligase catalytic domain"/>
    <property type="match status" value="2"/>
</dbReference>
<protein>
    <recommendedName>
        <fullName evidence="3">HECT-type E3 ubiquitin transferase</fullName>
        <ecNumber evidence="3">2.3.2.26</ecNumber>
    </recommendedName>
</protein>
<feature type="compositionally biased region" description="Basic and acidic residues" evidence="7">
    <location>
        <begin position="1576"/>
        <end position="1592"/>
    </location>
</feature>
<evidence type="ECO:0000256" key="5">
    <source>
        <dbReference type="ARBA" id="ARBA00022786"/>
    </source>
</evidence>
<dbReference type="PANTHER" id="PTHR45670:SF1">
    <property type="entry name" value="E3 UBIQUITIN-PROTEIN LIGASE HECTD1"/>
    <property type="match status" value="1"/>
</dbReference>
<evidence type="ECO:0000256" key="3">
    <source>
        <dbReference type="ARBA" id="ARBA00012485"/>
    </source>
</evidence>
<dbReference type="SUPFAM" id="SSF48371">
    <property type="entry name" value="ARM repeat"/>
    <property type="match status" value="1"/>
</dbReference>
<evidence type="ECO:0000256" key="2">
    <source>
        <dbReference type="ARBA" id="ARBA00006331"/>
    </source>
</evidence>
<dbReference type="PROSITE" id="PS50237">
    <property type="entry name" value="HECT"/>
    <property type="match status" value="1"/>
</dbReference>
<dbReference type="GO" id="GO:0000209">
    <property type="term" value="P:protein polyubiquitination"/>
    <property type="evidence" value="ECO:0007669"/>
    <property type="project" value="TreeGrafter"/>
</dbReference>
<gene>
    <name evidence="9" type="ORF">AK88_00968</name>
</gene>
<feature type="compositionally biased region" description="Acidic residues" evidence="7">
    <location>
        <begin position="3027"/>
        <end position="3045"/>
    </location>
</feature>
<reference evidence="9 10" key="1">
    <citation type="submission" date="2014-03" db="EMBL/GenBank/DDBJ databases">
        <title>The Genome Sequence of Plasmodium fragile nilgiri.</title>
        <authorList>
            <consortium name="The Broad Institute Genomics Platform"/>
            <consortium name="The Broad Institute Genome Sequencing Center for Infectious Disease"/>
            <person name="Neafsey D."/>
            <person name="Duraisingh M."/>
            <person name="Young S.K."/>
            <person name="Zeng Q."/>
            <person name="Gargeya S."/>
            <person name="Abouelleil A."/>
            <person name="Alvarado L."/>
            <person name="Chapman S.B."/>
            <person name="Gainer-Dewar J."/>
            <person name="Goldberg J."/>
            <person name="Griggs A."/>
            <person name="Gujja S."/>
            <person name="Hansen M."/>
            <person name="Howarth C."/>
            <person name="Imamovic A."/>
            <person name="Larimer J."/>
            <person name="Pearson M."/>
            <person name="Poon T.W."/>
            <person name="Priest M."/>
            <person name="Roberts A."/>
            <person name="Saif S."/>
            <person name="Shea T."/>
            <person name="Sykes S."/>
            <person name="Wortman J."/>
            <person name="Nusbaum C."/>
            <person name="Birren B."/>
        </authorList>
    </citation>
    <scope>NUCLEOTIDE SEQUENCE [LARGE SCALE GENOMIC DNA]</scope>
    <source>
        <strain evidence="10">nilgiri</strain>
    </source>
</reference>
<feature type="region of interest" description="Disordered" evidence="7">
    <location>
        <begin position="505"/>
        <end position="526"/>
    </location>
</feature>
<dbReference type="Gene3D" id="3.30.2410.10">
    <property type="entry name" value="Hect, E3 ligase catalytic domain"/>
    <property type="match status" value="1"/>
</dbReference>
<dbReference type="OMA" id="ACAIDVK"/>
<dbReference type="Gene3D" id="3.90.1750.10">
    <property type="entry name" value="Hect, E3 ligase catalytic domains"/>
    <property type="match status" value="2"/>
</dbReference>
<comment type="similarity">
    <text evidence="2">Belongs to the UPL family. K-HECT subfamily.</text>
</comment>
<dbReference type="GeneID" id="24266282"/>
<feature type="compositionally biased region" description="Low complexity" evidence="7">
    <location>
        <begin position="3261"/>
        <end position="3276"/>
    </location>
</feature>
<feature type="compositionally biased region" description="Basic and acidic residues" evidence="7">
    <location>
        <begin position="579"/>
        <end position="588"/>
    </location>
</feature>
<keyword evidence="4" id="KW-0808">Transferase</keyword>
<keyword evidence="10" id="KW-1185">Reference proteome</keyword>